<dbReference type="AlphaFoldDB" id="A0A974SM69"/>
<dbReference type="Proteomes" id="UP000596427">
    <property type="component" value="Chromosome"/>
</dbReference>
<accession>A0A974SM69</accession>
<dbReference type="KEGG" id="xdi:EZH22_14420"/>
<protein>
    <submittedName>
        <fullName evidence="1">Uncharacterized protein</fullName>
    </submittedName>
</protein>
<evidence type="ECO:0000313" key="2">
    <source>
        <dbReference type="Proteomes" id="UP000596427"/>
    </source>
</evidence>
<dbReference type="RefSeq" id="WP_203196260.1">
    <property type="nucleotide sequence ID" value="NZ_CP063362.1"/>
</dbReference>
<proteinExistence type="predicted"/>
<evidence type="ECO:0000313" key="1">
    <source>
        <dbReference type="EMBL" id="QRG09338.1"/>
    </source>
</evidence>
<sequence>MAIDPQFKAGATLVICTAAMCHACGRQIRRAARKDRACRRSTKARKEAV</sequence>
<keyword evidence="2" id="KW-1185">Reference proteome</keyword>
<dbReference type="EMBL" id="CP063362">
    <property type="protein sequence ID" value="QRG09338.1"/>
    <property type="molecule type" value="Genomic_DNA"/>
</dbReference>
<organism evidence="1 2">
    <name type="scientific">Xanthobacter dioxanivorans</name>
    <dbReference type="NCBI Taxonomy" id="2528964"/>
    <lineage>
        <taxon>Bacteria</taxon>
        <taxon>Pseudomonadati</taxon>
        <taxon>Pseudomonadota</taxon>
        <taxon>Alphaproteobacteria</taxon>
        <taxon>Hyphomicrobiales</taxon>
        <taxon>Xanthobacteraceae</taxon>
        <taxon>Xanthobacter</taxon>
    </lineage>
</organism>
<gene>
    <name evidence="1" type="ORF">EZH22_14420</name>
</gene>
<reference evidence="1 2" key="1">
    <citation type="submission" date="2020-10" db="EMBL/GenBank/DDBJ databases">
        <title>Degradation of 1,4-Dioxane by Xanthobacter sp. YN2, via a Novel Group-2 Soluble Di-Iron Monooxygenase.</title>
        <authorList>
            <person name="Ma F."/>
            <person name="Wang Y."/>
            <person name="Yang J."/>
            <person name="Guo H."/>
            <person name="Su D."/>
            <person name="Yu L."/>
        </authorList>
    </citation>
    <scope>NUCLEOTIDE SEQUENCE [LARGE SCALE GENOMIC DNA]</scope>
    <source>
        <strain evidence="1 2">YN2</strain>
    </source>
</reference>
<name>A0A974SM69_9HYPH</name>